<dbReference type="Proteomes" id="UP000029067">
    <property type="component" value="Unassembled WGS sequence"/>
</dbReference>
<dbReference type="AlphaFoldDB" id="A0A087AYB9"/>
<name>A0A087AYB9_9BIFI</name>
<dbReference type="RefSeq" id="WP_033515010.1">
    <property type="nucleotide sequence ID" value="NZ_JGYV01000007.1"/>
</dbReference>
<dbReference type="SUPFAM" id="SSF52540">
    <property type="entry name" value="P-loop containing nucleoside triphosphate hydrolases"/>
    <property type="match status" value="1"/>
</dbReference>
<sequence length="392" mass="44616">MALRVERAMMETLLDLATMFPAVTLTGPRQSGKSTLVKHAFPGYAYVSLEDPDVRDMAFNDPRRFLERYDSRAIIDEVQYAPELFSYMQGVLDSRDEMGRYILTGSQNFLLLDTISQSLAGRVGILHLLPLSYRELMHSAMCPDLDVFMYTGGYPRLYSTPARPDVFYPAYLSTYVDRDIRRELGVRKVAQFNKFLTVCATRIGQVLNVTGMANDCDVDFHTADNWLLLLEASFIVMRLQPYYKNYGKRLIRAPKLYFYDTGLAANLLGVEDADQLATGVNRRNLFENAVITEIIKQTQAQGRTPKLYYWRDSNRKEIDLVIEKGGQPWQIIEIKSSSTFRYSAFATITDMGDTMGVPTDRRYVVYGGTESIESDQGHVIGLNDIHRIVDQG</sequence>
<keyword evidence="4" id="KW-1185">Reference proteome</keyword>
<dbReference type="PANTHER" id="PTHR43566:SF2">
    <property type="entry name" value="DUF4143 DOMAIN-CONTAINING PROTEIN"/>
    <property type="match status" value="1"/>
</dbReference>
<dbReference type="PANTHER" id="PTHR43566">
    <property type="entry name" value="CONSERVED PROTEIN"/>
    <property type="match status" value="1"/>
</dbReference>
<evidence type="ECO:0000259" key="1">
    <source>
        <dbReference type="Pfam" id="PF13173"/>
    </source>
</evidence>
<dbReference type="EMBL" id="JGYV01000007">
    <property type="protein sequence ID" value="KFI63769.1"/>
    <property type="molecule type" value="Genomic_DNA"/>
</dbReference>
<evidence type="ECO:0000259" key="2">
    <source>
        <dbReference type="Pfam" id="PF13635"/>
    </source>
</evidence>
<feature type="domain" description="DUF4143" evidence="2">
    <location>
        <begin position="177"/>
        <end position="337"/>
    </location>
</feature>
<evidence type="ECO:0000313" key="3">
    <source>
        <dbReference type="EMBL" id="KFI63769.1"/>
    </source>
</evidence>
<dbReference type="Pfam" id="PF13173">
    <property type="entry name" value="AAA_14"/>
    <property type="match status" value="1"/>
</dbReference>
<evidence type="ECO:0000313" key="4">
    <source>
        <dbReference type="Proteomes" id="UP000029067"/>
    </source>
</evidence>
<reference evidence="3 4" key="1">
    <citation type="submission" date="2014-03" db="EMBL/GenBank/DDBJ databases">
        <title>Genomics of Bifidobacteria.</title>
        <authorList>
            <person name="Ventura M."/>
            <person name="Milani C."/>
            <person name="Lugli G.A."/>
        </authorList>
    </citation>
    <scope>NUCLEOTIDE SEQUENCE [LARGE SCALE GENOMIC DNA]</scope>
    <source>
        <strain evidence="3 4">LMG 10738</strain>
    </source>
</reference>
<dbReference type="InterPro" id="IPR025420">
    <property type="entry name" value="DUF4143"/>
</dbReference>
<comment type="caution">
    <text evidence="3">The sequence shown here is derived from an EMBL/GenBank/DDBJ whole genome shotgun (WGS) entry which is preliminary data.</text>
</comment>
<proteinExistence type="predicted"/>
<dbReference type="eggNOG" id="COG1373">
    <property type="taxonomic scope" value="Bacteria"/>
</dbReference>
<dbReference type="Pfam" id="PF13635">
    <property type="entry name" value="DUF4143"/>
    <property type="match status" value="1"/>
</dbReference>
<accession>A0A087AYB9</accession>
<protein>
    <submittedName>
        <fullName evidence="3">ATPase (AAA superfamily)-like protein</fullName>
    </submittedName>
</protein>
<organism evidence="3 4">
    <name type="scientific">Bifidobacterium cuniculi</name>
    <dbReference type="NCBI Taxonomy" id="1688"/>
    <lineage>
        <taxon>Bacteria</taxon>
        <taxon>Bacillati</taxon>
        <taxon>Actinomycetota</taxon>
        <taxon>Actinomycetes</taxon>
        <taxon>Bifidobacteriales</taxon>
        <taxon>Bifidobacteriaceae</taxon>
        <taxon>Bifidobacterium</taxon>
    </lineage>
</organism>
<dbReference type="InterPro" id="IPR027417">
    <property type="entry name" value="P-loop_NTPase"/>
</dbReference>
<feature type="domain" description="AAA" evidence="1">
    <location>
        <begin position="21"/>
        <end position="136"/>
    </location>
</feature>
<dbReference type="OrthoDB" id="128089at2"/>
<dbReference type="STRING" id="1688.BCUN_1251"/>
<dbReference type="InterPro" id="IPR041682">
    <property type="entry name" value="AAA_14"/>
</dbReference>
<gene>
    <name evidence="3" type="ORF">BCUN_1251</name>
</gene>